<organism evidence="1">
    <name type="scientific">Triantha glutinosa</name>
    <dbReference type="NCBI Taxonomy" id="207928"/>
    <lineage>
        <taxon>Eukaryota</taxon>
        <taxon>Viridiplantae</taxon>
        <taxon>Streptophyta</taxon>
        <taxon>Embryophyta</taxon>
        <taxon>Tracheophyta</taxon>
        <taxon>Spermatophyta</taxon>
        <taxon>Magnoliopsida</taxon>
        <taxon>Liliopsida</taxon>
        <taxon>Tofieldiaceae</taxon>
        <taxon>Triantha</taxon>
    </lineage>
</organism>
<reference evidence="1" key="1">
    <citation type="journal article" date="2017" name="PLoS ONE">
        <title>Mitochondrial genome evolution in Alismatales: Size reduction and extensive loss of ribosomal protein genes.</title>
        <authorList>
            <person name="Petersen G."/>
            <person name="Cuenca A."/>
            <person name="Zervas A."/>
            <person name="Ross G.T."/>
            <person name="Graham S.W."/>
            <person name="Barrett C.F."/>
            <person name="Davis J.I."/>
            <person name="Seberg O."/>
        </authorList>
    </citation>
    <scope>NUCLEOTIDE SEQUENCE</scope>
</reference>
<dbReference type="GO" id="GO:0005840">
    <property type="term" value="C:ribosome"/>
    <property type="evidence" value="ECO:0007669"/>
    <property type="project" value="UniProtKB-KW"/>
</dbReference>
<dbReference type="AlphaFoldDB" id="A0A1Z1R1I1"/>
<gene>
    <name evidence="1" type="primary">rpl5</name>
</gene>
<accession>A0A1Z1R1I1</accession>
<sequence length="125" mass="14463">MLPLHFHYEDVLRQDLLLKANHANVLEVPGASSIRFVPKTESLSSLLIRRRVLLFSFLVRISTQLCLESPNFVMETEWFELSPELDKHFEIFENIIGFNVRIVTSAKTKDETLLLWSGLMQKSST</sequence>
<keyword evidence="1" id="KW-0687">Ribonucleoprotein</keyword>
<dbReference type="InterPro" id="IPR022803">
    <property type="entry name" value="Ribosomal_uL5_dom_sf"/>
</dbReference>
<dbReference type="SUPFAM" id="SSF55282">
    <property type="entry name" value="RL5-like"/>
    <property type="match status" value="1"/>
</dbReference>
<proteinExistence type="predicted"/>
<evidence type="ECO:0000313" key="1">
    <source>
        <dbReference type="EMBL" id="ARX11149.1"/>
    </source>
</evidence>
<dbReference type="Gene3D" id="3.30.1440.10">
    <property type="match status" value="1"/>
</dbReference>
<keyword evidence="1" id="KW-0689">Ribosomal protein</keyword>
<name>A0A1Z1R1I1_9LILI</name>
<dbReference type="EMBL" id="KX808298">
    <property type="protein sequence ID" value="ARX11149.1"/>
    <property type="molecule type" value="Genomic_DNA"/>
</dbReference>
<geneLocation type="mitochondrion" evidence="1"/>
<protein>
    <submittedName>
        <fullName evidence="1">Ribosomal protein L5</fullName>
    </submittedName>
</protein>
<keyword evidence="1" id="KW-0496">Mitochondrion</keyword>